<dbReference type="GO" id="GO:0005737">
    <property type="term" value="C:cytoplasm"/>
    <property type="evidence" value="ECO:0007669"/>
    <property type="project" value="TreeGrafter"/>
</dbReference>
<evidence type="ECO:0000256" key="1">
    <source>
        <dbReference type="ARBA" id="ARBA00001946"/>
    </source>
</evidence>
<accession>A0A7W6TF50</accession>
<dbReference type="PANTHER" id="PTHR12629:SF0">
    <property type="entry name" value="DIPHOSPHOINOSITOL-POLYPHOSPHATE DIPHOSPHATASE"/>
    <property type="match status" value="1"/>
</dbReference>
<dbReference type="Pfam" id="PF00293">
    <property type="entry name" value="NUDIX"/>
    <property type="match status" value="1"/>
</dbReference>
<evidence type="ECO:0000313" key="9">
    <source>
        <dbReference type="Proteomes" id="UP000520770"/>
    </source>
</evidence>
<dbReference type="RefSeq" id="WP_183824650.1">
    <property type="nucleotide sequence ID" value="NZ_JACIGW010000003.1"/>
</dbReference>
<proteinExistence type="predicted"/>
<dbReference type="Proteomes" id="UP000576087">
    <property type="component" value="Unassembled WGS sequence"/>
</dbReference>
<evidence type="ECO:0000256" key="3">
    <source>
        <dbReference type="ARBA" id="ARBA00022801"/>
    </source>
</evidence>
<dbReference type="GO" id="GO:0046872">
    <property type="term" value="F:metal ion binding"/>
    <property type="evidence" value="ECO:0007669"/>
    <property type="project" value="UniProtKB-KW"/>
</dbReference>
<sequence length="178" mass="20336">MIDWREVKAATKKEQAAALCCRISSLREFQVLLISSLETNRWILPKGNIEFKEKAYRCAQREAFEEAGVEGKIKKRPLGCYRYLKDGGIDTEVSVHLLRLILEQDIYPETGLRQKLWTSPAKAADLVLEPDLAEIIATFTDLTKLVSQDRNILRKSALKKMFKVLDRPRITPPSQFSG</sequence>
<dbReference type="InterPro" id="IPR020084">
    <property type="entry name" value="NUDIX_hydrolase_CS"/>
</dbReference>
<dbReference type="Proteomes" id="UP000524535">
    <property type="component" value="Unassembled WGS sequence"/>
</dbReference>
<evidence type="ECO:0000259" key="5">
    <source>
        <dbReference type="PROSITE" id="PS51462"/>
    </source>
</evidence>
<keyword evidence="10" id="KW-1185">Reference proteome</keyword>
<evidence type="ECO:0000313" key="11">
    <source>
        <dbReference type="Proteomes" id="UP000576087"/>
    </source>
</evidence>
<evidence type="ECO:0000313" key="10">
    <source>
        <dbReference type="Proteomes" id="UP000524535"/>
    </source>
</evidence>
<organism evidence="7 10">
    <name type="scientific">Aliirhizobium cellulosilyticum</name>
    <dbReference type="NCBI Taxonomy" id="393664"/>
    <lineage>
        <taxon>Bacteria</taxon>
        <taxon>Pseudomonadati</taxon>
        <taxon>Pseudomonadota</taxon>
        <taxon>Alphaproteobacteria</taxon>
        <taxon>Hyphomicrobiales</taxon>
        <taxon>Rhizobiaceae</taxon>
        <taxon>Aliirhizobium</taxon>
    </lineage>
</organism>
<feature type="domain" description="Nudix hydrolase" evidence="5">
    <location>
        <begin position="13"/>
        <end position="140"/>
    </location>
</feature>
<dbReference type="EMBL" id="JACIGY010000003">
    <property type="protein sequence ID" value="MBB4412353.1"/>
    <property type="molecule type" value="Genomic_DNA"/>
</dbReference>
<evidence type="ECO:0000256" key="4">
    <source>
        <dbReference type="ARBA" id="ARBA00022842"/>
    </source>
</evidence>
<evidence type="ECO:0000256" key="2">
    <source>
        <dbReference type="ARBA" id="ARBA00022723"/>
    </source>
</evidence>
<dbReference type="InterPro" id="IPR047198">
    <property type="entry name" value="DDP-like_NUDIX"/>
</dbReference>
<gene>
    <name evidence="7" type="ORF">GGE31_002866</name>
    <name evidence="6" type="ORF">GGE33_003187</name>
    <name evidence="8" type="ORF">GGE35_002806</name>
</gene>
<name>A0A7W6TF50_9HYPH</name>
<keyword evidence="2" id="KW-0479">Metal-binding</keyword>
<dbReference type="InterPro" id="IPR000086">
    <property type="entry name" value="NUDIX_hydrolase_dom"/>
</dbReference>
<evidence type="ECO:0000313" key="7">
    <source>
        <dbReference type="EMBL" id="MBB4412353.1"/>
    </source>
</evidence>
<dbReference type="CDD" id="cd04666">
    <property type="entry name" value="NUDIX_DIPP2_like_Nudt4"/>
    <property type="match status" value="1"/>
</dbReference>
<dbReference type="InterPro" id="IPR015797">
    <property type="entry name" value="NUDIX_hydrolase-like_dom_sf"/>
</dbReference>
<comment type="cofactor">
    <cofactor evidence="1">
        <name>Mg(2+)</name>
        <dbReference type="ChEBI" id="CHEBI:18420"/>
    </cofactor>
</comment>
<dbReference type="PROSITE" id="PS51462">
    <property type="entry name" value="NUDIX"/>
    <property type="match status" value="1"/>
</dbReference>
<dbReference type="SUPFAM" id="SSF55811">
    <property type="entry name" value="Nudix"/>
    <property type="match status" value="1"/>
</dbReference>
<keyword evidence="3" id="KW-0378">Hydrolase</keyword>
<dbReference type="Proteomes" id="UP000520770">
    <property type="component" value="Unassembled WGS sequence"/>
</dbReference>
<dbReference type="EMBL" id="JACIHM010000003">
    <property type="protein sequence ID" value="MBB4446984.1"/>
    <property type="molecule type" value="Genomic_DNA"/>
</dbReference>
<comment type="caution">
    <text evidence="7">The sequence shown here is derived from an EMBL/GenBank/DDBJ whole genome shotgun (WGS) entry which is preliminary data.</text>
</comment>
<dbReference type="AlphaFoldDB" id="A0A7W6TF50"/>
<reference evidence="9 10" key="1">
    <citation type="submission" date="2020-08" db="EMBL/GenBank/DDBJ databases">
        <title>Genomic Encyclopedia of Type Strains, Phase IV (KMG-V): Genome sequencing to study the core and pangenomes of soil and plant-associated prokaryotes.</title>
        <authorList>
            <person name="Whitman W."/>
        </authorList>
    </citation>
    <scope>NUCLEOTIDE SEQUENCE [LARGE SCALE GENOMIC DNA]</scope>
    <source>
        <strain evidence="7 10">SEMIA 444</strain>
        <strain evidence="6 9">SEMIA 448</strain>
        <strain evidence="8 11">SEMIA 452</strain>
    </source>
</reference>
<evidence type="ECO:0000313" key="8">
    <source>
        <dbReference type="EMBL" id="MBB4446984.1"/>
    </source>
</evidence>
<dbReference type="PANTHER" id="PTHR12629">
    <property type="entry name" value="DIPHOSPHOINOSITOL POLYPHOSPHATE PHOSPHOHYDROLASE"/>
    <property type="match status" value="1"/>
</dbReference>
<keyword evidence="4" id="KW-0460">Magnesium</keyword>
<dbReference type="EMBL" id="JACIGW010000003">
    <property type="protein sequence ID" value="MBB4349425.1"/>
    <property type="molecule type" value="Genomic_DNA"/>
</dbReference>
<evidence type="ECO:0000313" key="6">
    <source>
        <dbReference type="EMBL" id="MBB4349425.1"/>
    </source>
</evidence>
<protein>
    <submittedName>
        <fullName evidence="7">8-oxo-dGTP pyrophosphatase MutT (NUDIX family)</fullName>
    </submittedName>
</protein>
<dbReference type="PROSITE" id="PS00893">
    <property type="entry name" value="NUDIX_BOX"/>
    <property type="match status" value="1"/>
</dbReference>
<dbReference type="GO" id="GO:0016462">
    <property type="term" value="F:pyrophosphatase activity"/>
    <property type="evidence" value="ECO:0007669"/>
    <property type="project" value="InterPro"/>
</dbReference>
<dbReference type="Gene3D" id="3.90.79.10">
    <property type="entry name" value="Nucleoside Triphosphate Pyrophosphohydrolase"/>
    <property type="match status" value="1"/>
</dbReference>